<proteinExistence type="predicted"/>
<dbReference type="SUPFAM" id="SSF52540">
    <property type="entry name" value="P-loop containing nucleoside triphosphate hydrolases"/>
    <property type="match status" value="1"/>
</dbReference>
<sequence>MRHIAYNWLALSVRCLWVHGIPGSGKTILTSWLIETVKDQCKKVSTVNAPCTSAYYYCYFSHHQDEAAPFLITWPNDLLLDVEDAVSIGFGGPIVNYMNCSA</sequence>
<evidence type="ECO:0000313" key="5">
    <source>
        <dbReference type="Proteomes" id="UP000016928"/>
    </source>
</evidence>
<feature type="domain" description="Nephrocystin 3-like N-terminal" evidence="3">
    <location>
        <begin position="7"/>
        <end position="66"/>
    </location>
</feature>
<evidence type="ECO:0000259" key="3">
    <source>
        <dbReference type="Pfam" id="PF24883"/>
    </source>
</evidence>
<evidence type="ECO:0000256" key="1">
    <source>
        <dbReference type="ARBA" id="ARBA00022737"/>
    </source>
</evidence>
<organism evidence="4 5">
    <name type="scientific">Fusarium oxysporum f. sp. cubense (strain race 1)</name>
    <name type="common">Panama disease fungus</name>
    <dbReference type="NCBI Taxonomy" id="1229664"/>
    <lineage>
        <taxon>Eukaryota</taxon>
        <taxon>Fungi</taxon>
        <taxon>Dikarya</taxon>
        <taxon>Ascomycota</taxon>
        <taxon>Pezizomycotina</taxon>
        <taxon>Sordariomycetes</taxon>
        <taxon>Hypocreomycetidae</taxon>
        <taxon>Hypocreales</taxon>
        <taxon>Nectriaceae</taxon>
        <taxon>Fusarium</taxon>
        <taxon>Fusarium oxysporum species complex</taxon>
    </lineage>
</organism>
<dbReference type="InterPro" id="IPR027417">
    <property type="entry name" value="P-loop_NTPase"/>
</dbReference>
<dbReference type="AlphaFoldDB" id="N4TN31"/>
<name>N4TN31_FUSC1</name>
<dbReference type="HOGENOM" id="CLU_2277548_0_0_1"/>
<reference evidence="5" key="1">
    <citation type="submission" date="2012-09" db="EMBL/GenBank/DDBJ databases">
        <title>Genome sequencing and comparative transcriptomics of race 1 and race 4 of banana pathogen: Fusarium oxysporum f. sp. cubense.</title>
        <authorList>
            <person name="Fang X."/>
            <person name="Huang J."/>
        </authorList>
    </citation>
    <scope>NUCLEOTIDE SEQUENCE [LARGE SCALE GENOMIC DNA]</scope>
    <source>
        <strain evidence="5">race 1</strain>
    </source>
</reference>
<feature type="signal peptide" evidence="2">
    <location>
        <begin position="1"/>
        <end position="20"/>
    </location>
</feature>
<dbReference type="STRING" id="1229664.N4TN31"/>
<protein>
    <recommendedName>
        <fullName evidence="3">Nephrocystin 3-like N-terminal domain-containing protein</fullName>
    </recommendedName>
</protein>
<dbReference type="OrthoDB" id="194358at2759"/>
<evidence type="ECO:0000256" key="2">
    <source>
        <dbReference type="SAM" id="SignalP"/>
    </source>
</evidence>
<keyword evidence="1" id="KW-0677">Repeat</keyword>
<keyword evidence="2" id="KW-0732">Signal</keyword>
<dbReference type="Gene3D" id="3.40.50.300">
    <property type="entry name" value="P-loop containing nucleotide triphosphate hydrolases"/>
    <property type="match status" value="1"/>
</dbReference>
<feature type="chain" id="PRO_5004119807" description="Nephrocystin 3-like N-terminal domain-containing protein" evidence="2">
    <location>
        <begin position="21"/>
        <end position="102"/>
    </location>
</feature>
<dbReference type="VEuPathDB" id="FungiDB:FOC1_g10000519"/>
<dbReference type="InterPro" id="IPR056884">
    <property type="entry name" value="NPHP3-like_N"/>
</dbReference>
<dbReference type="Pfam" id="PF24883">
    <property type="entry name" value="NPHP3_N"/>
    <property type="match status" value="1"/>
</dbReference>
<accession>N4TN31</accession>
<dbReference type="Proteomes" id="UP000016928">
    <property type="component" value="Unassembled WGS sequence"/>
</dbReference>
<gene>
    <name evidence="4" type="ORF">FOC1_g10000519</name>
</gene>
<reference evidence="5" key="2">
    <citation type="journal article" date="2014" name="PLoS ONE">
        <title>Genome and Transcriptome Analysis of the Fungal Pathogen Fusarium oxysporum f. sp. cubense Causing Banana Vascular Wilt Disease.</title>
        <authorList>
            <person name="Guo L."/>
            <person name="Han L."/>
            <person name="Yang L."/>
            <person name="Zeng H."/>
            <person name="Fan D."/>
            <person name="Zhu Y."/>
            <person name="Feng Y."/>
            <person name="Wang G."/>
            <person name="Peng C."/>
            <person name="Jiang X."/>
            <person name="Zhou D."/>
            <person name="Ni P."/>
            <person name="Liang C."/>
            <person name="Liu L."/>
            <person name="Wang J."/>
            <person name="Mao C."/>
            <person name="Fang X."/>
            <person name="Peng M."/>
            <person name="Huang J."/>
        </authorList>
    </citation>
    <scope>NUCLEOTIDE SEQUENCE [LARGE SCALE GENOMIC DNA]</scope>
    <source>
        <strain evidence="5">race 1</strain>
    </source>
</reference>
<evidence type="ECO:0000313" key="4">
    <source>
        <dbReference type="EMBL" id="ENH64983.1"/>
    </source>
</evidence>
<dbReference type="EMBL" id="KB730515">
    <property type="protein sequence ID" value="ENH64983.1"/>
    <property type="molecule type" value="Genomic_DNA"/>
</dbReference>